<dbReference type="PANTHER" id="PTHR41287:SF1">
    <property type="entry name" value="PROTEIN YMFN"/>
    <property type="match status" value="1"/>
</dbReference>
<feature type="compositionally biased region" description="Basic residues" evidence="1">
    <location>
        <begin position="1"/>
        <end position="10"/>
    </location>
</feature>
<dbReference type="PANTHER" id="PTHR41287">
    <property type="match status" value="1"/>
</dbReference>
<gene>
    <name evidence="3" type="ORF">LCGC14_1973800</name>
</gene>
<evidence type="ECO:0000256" key="1">
    <source>
        <dbReference type="SAM" id="MobiDB-lite"/>
    </source>
</evidence>
<feature type="non-terminal residue" evidence="3">
    <location>
        <position position="220"/>
    </location>
</feature>
<accession>A0A0F9FAX1</accession>
<feature type="domain" description="Terminase large subunit-like ATPase" evidence="2">
    <location>
        <begin position="98"/>
        <end position="181"/>
    </location>
</feature>
<dbReference type="Pfam" id="PF03354">
    <property type="entry name" value="TerL_ATPase"/>
    <property type="match status" value="1"/>
</dbReference>
<comment type="caution">
    <text evidence="3">The sequence shown here is derived from an EMBL/GenBank/DDBJ whole genome shotgun (WGS) entry which is preliminary data.</text>
</comment>
<dbReference type="AlphaFoldDB" id="A0A0F9FAX1"/>
<dbReference type="InterPro" id="IPR027417">
    <property type="entry name" value="P-loop_NTPase"/>
</dbReference>
<sequence>MANKPRRRSPSKNSSIKDPTTAYARRVCKKGKGREPAGPHVRDACARHLRDRKEQRKRGLKWDLPAATRAIEFFAEVLFVDRTAADVGDGMKPFVLLPWQEFVIGSLFGWKGSDGYRRFRIAFIESAKGTGKSPLAAGIGLYMLTADKEDRAEVYAAATKKDQAKVLFRDAVAMVQRSSALGERLFMSGGAVEKNNIAYMPRGSFFRPISTEDRGKGQSG</sequence>
<dbReference type="Gene3D" id="3.40.50.300">
    <property type="entry name" value="P-loop containing nucleotide triphosphate hydrolases"/>
    <property type="match status" value="1"/>
</dbReference>
<evidence type="ECO:0000259" key="2">
    <source>
        <dbReference type="Pfam" id="PF03354"/>
    </source>
</evidence>
<dbReference type="EMBL" id="LAZR01021958">
    <property type="protein sequence ID" value="KKL83529.1"/>
    <property type="molecule type" value="Genomic_DNA"/>
</dbReference>
<evidence type="ECO:0000313" key="3">
    <source>
        <dbReference type="EMBL" id="KKL83529.1"/>
    </source>
</evidence>
<proteinExistence type="predicted"/>
<reference evidence="3" key="1">
    <citation type="journal article" date="2015" name="Nature">
        <title>Complex archaea that bridge the gap between prokaryotes and eukaryotes.</title>
        <authorList>
            <person name="Spang A."/>
            <person name="Saw J.H."/>
            <person name="Jorgensen S.L."/>
            <person name="Zaremba-Niedzwiedzka K."/>
            <person name="Martijn J."/>
            <person name="Lind A.E."/>
            <person name="van Eijk R."/>
            <person name="Schleper C."/>
            <person name="Guy L."/>
            <person name="Ettema T.J."/>
        </authorList>
    </citation>
    <scope>NUCLEOTIDE SEQUENCE</scope>
</reference>
<feature type="region of interest" description="Disordered" evidence="1">
    <location>
        <begin position="1"/>
        <end position="23"/>
    </location>
</feature>
<dbReference type="InterPro" id="IPR005021">
    <property type="entry name" value="Terminase_largesu-like"/>
</dbReference>
<protein>
    <recommendedName>
        <fullName evidence="2">Terminase large subunit-like ATPase domain-containing protein</fullName>
    </recommendedName>
</protein>
<organism evidence="3">
    <name type="scientific">marine sediment metagenome</name>
    <dbReference type="NCBI Taxonomy" id="412755"/>
    <lineage>
        <taxon>unclassified sequences</taxon>
        <taxon>metagenomes</taxon>
        <taxon>ecological metagenomes</taxon>
    </lineage>
</organism>
<dbReference type="InterPro" id="IPR046461">
    <property type="entry name" value="TerL_ATPase"/>
</dbReference>
<name>A0A0F9FAX1_9ZZZZ</name>